<dbReference type="GO" id="GO:0006508">
    <property type="term" value="P:proteolysis"/>
    <property type="evidence" value="ECO:0007669"/>
    <property type="project" value="UniProtKB-KW"/>
</dbReference>
<gene>
    <name evidence="13" type="ORF">BDK51DRAFT_29317</name>
</gene>
<feature type="signal peptide" evidence="12">
    <location>
        <begin position="1"/>
        <end position="20"/>
    </location>
</feature>
<reference evidence="14" key="1">
    <citation type="journal article" date="2018" name="Nat. Microbiol.">
        <title>Leveraging single-cell genomics to expand the fungal tree of life.</title>
        <authorList>
            <person name="Ahrendt S.R."/>
            <person name="Quandt C.A."/>
            <person name="Ciobanu D."/>
            <person name="Clum A."/>
            <person name="Salamov A."/>
            <person name="Andreopoulos B."/>
            <person name="Cheng J.F."/>
            <person name="Woyke T."/>
            <person name="Pelin A."/>
            <person name="Henrissat B."/>
            <person name="Reynolds N.K."/>
            <person name="Benny G.L."/>
            <person name="Smith M.E."/>
            <person name="James T.Y."/>
            <person name="Grigoriev I.V."/>
        </authorList>
    </citation>
    <scope>NUCLEOTIDE SEQUENCE [LARGE SCALE GENOMIC DNA]</scope>
</reference>
<evidence type="ECO:0000256" key="9">
    <source>
        <dbReference type="ARBA" id="ARBA00023145"/>
    </source>
</evidence>
<comment type="cofactor">
    <cofactor evidence="11">
        <name>Zn(2+)</name>
        <dbReference type="ChEBI" id="CHEBI:29105"/>
    </cofactor>
    <text evidence="11">Binds 1 zinc ion per subunit.</text>
</comment>
<protein>
    <recommendedName>
        <fullName evidence="12">Extracellular metalloproteinase</fullName>
        <ecNumber evidence="12">3.4.24.-</ecNumber>
    </recommendedName>
    <alternativeName>
        <fullName evidence="12">Fungalysin</fullName>
    </alternativeName>
</protein>
<dbReference type="Gene3D" id="1.10.390.10">
    <property type="entry name" value="Neutral Protease Domain 2"/>
    <property type="match status" value="1"/>
</dbReference>
<dbReference type="EC" id="3.4.24.-" evidence="12"/>
<dbReference type="OrthoDB" id="3227768at2759"/>
<keyword evidence="12" id="KW-0732">Signal</keyword>
<accession>A0A4P9WKM6</accession>
<evidence type="ECO:0000256" key="10">
    <source>
        <dbReference type="PIRSR" id="PIRSR601842-1"/>
    </source>
</evidence>
<keyword evidence="3 12" id="KW-0964">Secreted</keyword>
<evidence type="ECO:0000256" key="2">
    <source>
        <dbReference type="ARBA" id="ARBA00006006"/>
    </source>
</evidence>
<dbReference type="GO" id="GO:0005615">
    <property type="term" value="C:extracellular space"/>
    <property type="evidence" value="ECO:0007669"/>
    <property type="project" value="InterPro"/>
</dbReference>
<dbReference type="EMBL" id="KZ994270">
    <property type="protein sequence ID" value="RKO93364.1"/>
    <property type="molecule type" value="Genomic_DNA"/>
</dbReference>
<dbReference type="GO" id="GO:0004222">
    <property type="term" value="F:metalloendopeptidase activity"/>
    <property type="evidence" value="ECO:0007669"/>
    <property type="project" value="InterPro"/>
</dbReference>
<comment type="similarity">
    <text evidence="2 12">Belongs to the peptidase M36 family.</text>
</comment>
<sequence length="543" mass="59508">MRDIIPSLIIHLALAAAATADLDPSTLLRSSYSHPPVFVQHFEPRSTALHRRDGELEWQKEGEDAGLHVDDLYEHALEWLRGTLECAEGEYGVSGSYRDEHNGVYHSFITSRIDGLEVVNTHAAVHLDQHGSPLVHSRSWITDYQRYYAPLPSAARIRPSFAIVAILQDLGVKVDRRTQSRLETVYEHRGTSTERRGFVRGVPGAAEAPRFSLAYYVTDEDRVELVWDVQLKTKLYALNAWVNAQTGEVHGVSNWVSAAHVRRQLPVGDSQPTAGNAPVAASYRAVAFGNDDPVVAGGRSVATSPWRLDASPLGWHDIGDGVGPRPTLWGNNVRVQQNGPAGTDTSGNYRPVSESFNFDFKYDDVNHNPDTNYPNASMTNAFYIVNMMHDFAYLYGFDEKSGNFQFSNFGRGGVENDGIVANIDILTGPGGTNNAFMTTPPEGQSPTLLALVWGSGSGDQLTSPRDSGLDDTILVHEFAHGISARLTGGPGAPNCLGGKHGERLLEGWSDFFAYMINMKKGDTRNGTRPLGTYVRDDNAGIRN</sequence>
<keyword evidence="5 11" id="KW-0479">Metal-binding</keyword>
<keyword evidence="6 12" id="KW-0378">Hydrolase</keyword>
<keyword evidence="9 12" id="KW-0865">Zymogen</keyword>
<name>A0A4P9WKM6_9FUNG</name>
<evidence type="ECO:0000313" key="13">
    <source>
        <dbReference type="EMBL" id="RKO93364.1"/>
    </source>
</evidence>
<keyword evidence="7 11" id="KW-0862">Zinc</keyword>
<evidence type="ECO:0000256" key="8">
    <source>
        <dbReference type="ARBA" id="ARBA00023049"/>
    </source>
</evidence>
<feature type="active site" evidence="10">
    <location>
        <position position="477"/>
    </location>
</feature>
<dbReference type="PANTHER" id="PTHR33478">
    <property type="entry name" value="EXTRACELLULAR METALLOPROTEINASE MEP"/>
    <property type="match status" value="1"/>
</dbReference>
<dbReference type="GO" id="GO:0008270">
    <property type="term" value="F:zinc ion binding"/>
    <property type="evidence" value="ECO:0007669"/>
    <property type="project" value="InterPro"/>
</dbReference>
<comment type="subcellular location">
    <subcellularLocation>
        <location evidence="1 12">Secreted</location>
    </subcellularLocation>
</comment>
<dbReference type="InterPro" id="IPR027268">
    <property type="entry name" value="Peptidase_M4/M1_CTD_sf"/>
</dbReference>
<evidence type="ECO:0000256" key="5">
    <source>
        <dbReference type="ARBA" id="ARBA00022723"/>
    </source>
</evidence>
<evidence type="ECO:0000256" key="6">
    <source>
        <dbReference type="ARBA" id="ARBA00022801"/>
    </source>
</evidence>
<keyword evidence="14" id="KW-1185">Reference proteome</keyword>
<evidence type="ECO:0000256" key="7">
    <source>
        <dbReference type="ARBA" id="ARBA00022833"/>
    </source>
</evidence>
<feature type="binding site" evidence="11">
    <location>
        <position position="506"/>
    </location>
    <ligand>
        <name>Zn(2+)</name>
        <dbReference type="ChEBI" id="CHEBI:29105"/>
        <note>catalytic</note>
    </ligand>
</feature>
<dbReference type="Proteomes" id="UP000269721">
    <property type="component" value="Unassembled WGS sequence"/>
</dbReference>
<evidence type="ECO:0000256" key="11">
    <source>
        <dbReference type="PIRSR" id="PIRSR601842-2"/>
    </source>
</evidence>
<dbReference type="InterPro" id="IPR050371">
    <property type="entry name" value="Fungal_virulence_M36"/>
</dbReference>
<dbReference type="AlphaFoldDB" id="A0A4P9WKM6"/>
<feature type="chain" id="PRO_5020829056" description="Extracellular metalloproteinase" evidence="12">
    <location>
        <begin position="21"/>
        <end position="543"/>
    </location>
</feature>
<keyword evidence="8 12" id="KW-0482">Metalloprotease</keyword>
<organism evidence="13 14">
    <name type="scientific">Blyttiomyces helicus</name>
    <dbReference type="NCBI Taxonomy" id="388810"/>
    <lineage>
        <taxon>Eukaryota</taxon>
        <taxon>Fungi</taxon>
        <taxon>Fungi incertae sedis</taxon>
        <taxon>Chytridiomycota</taxon>
        <taxon>Chytridiomycota incertae sedis</taxon>
        <taxon>Chytridiomycetes</taxon>
        <taxon>Chytridiomycetes incertae sedis</taxon>
        <taxon>Blyttiomyces</taxon>
    </lineage>
</organism>
<evidence type="ECO:0000256" key="12">
    <source>
        <dbReference type="RuleBase" id="RU364017"/>
    </source>
</evidence>
<keyword evidence="4 12" id="KW-0645">Protease</keyword>
<evidence type="ECO:0000256" key="3">
    <source>
        <dbReference type="ARBA" id="ARBA00022525"/>
    </source>
</evidence>
<evidence type="ECO:0000313" key="14">
    <source>
        <dbReference type="Proteomes" id="UP000269721"/>
    </source>
</evidence>
<proteinExistence type="inferred from homology"/>
<dbReference type="Gene3D" id="3.10.170.10">
    <property type="match status" value="1"/>
</dbReference>
<dbReference type="Pfam" id="PF02128">
    <property type="entry name" value="Peptidase_M36"/>
    <property type="match status" value="1"/>
</dbReference>
<evidence type="ECO:0000256" key="1">
    <source>
        <dbReference type="ARBA" id="ARBA00004613"/>
    </source>
</evidence>
<dbReference type="InterPro" id="IPR001842">
    <property type="entry name" value="Peptidase_M36"/>
</dbReference>
<evidence type="ECO:0000256" key="4">
    <source>
        <dbReference type="ARBA" id="ARBA00022670"/>
    </source>
</evidence>
<dbReference type="PANTHER" id="PTHR33478:SF1">
    <property type="entry name" value="EXTRACELLULAR METALLOPROTEINASE MEP"/>
    <property type="match status" value="1"/>
</dbReference>
<feature type="binding site" evidence="11">
    <location>
        <position position="476"/>
    </location>
    <ligand>
        <name>Zn(2+)</name>
        <dbReference type="ChEBI" id="CHEBI:29105"/>
        <note>catalytic</note>
    </ligand>
</feature>
<feature type="binding site" evidence="11">
    <location>
        <position position="480"/>
    </location>
    <ligand>
        <name>Zn(2+)</name>
        <dbReference type="ChEBI" id="CHEBI:29105"/>
        <note>catalytic</note>
    </ligand>
</feature>
<feature type="non-terminal residue" evidence="13">
    <location>
        <position position="543"/>
    </location>
</feature>
<dbReference type="SUPFAM" id="SSF55486">
    <property type="entry name" value="Metalloproteases ('zincins'), catalytic domain"/>
    <property type="match status" value="1"/>
</dbReference>